<dbReference type="Proteomes" id="UP000035681">
    <property type="component" value="Unplaced"/>
</dbReference>
<feature type="repeat" description="WD" evidence="7">
    <location>
        <begin position="436"/>
        <end position="470"/>
    </location>
</feature>
<protein>
    <recommendedName>
        <fullName evidence="6">Cleavage stimulation factor 50 kDa subunit</fullName>
    </recommendedName>
</protein>
<dbReference type="GO" id="GO:0005848">
    <property type="term" value="C:mRNA cleavage stimulating factor complex"/>
    <property type="evidence" value="ECO:0007669"/>
    <property type="project" value="InterPro"/>
</dbReference>
<dbReference type="InterPro" id="IPR038184">
    <property type="entry name" value="CSTF1_dimer_sf"/>
</dbReference>
<feature type="region of interest" description="Disordered" evidence="8">
    <location>
        <begin position="120"/>
        <end position="177"/>
    </location>
</feature>
<dbReference type="Gene3D" id="2.130.10.10">
    <property type="entry name" value="YVTN repeat-like/Quinoprotein amine dehydrogenase"/>
    <property type="match status" value="2"/>
</dbReference>
<dbReference type="PANTHER" id="PTHR44133">
    <property type="entry name" value="CLEAVAGE STIMULATION FACTOR SUBUNIT 1"/>
    <property type="match status" value="1"/>
</dbReference>
<evidence type="ECO:0000259" key="10">
    <source>
        <dbReference type="Pfam" id="PF16699"/>
    </source>
</evidence>
<evidence type="ECO:0000259" key="9">
    <source>
        <dbReference type="Pfam" id="PF12894"/>
    </source>
</evidence>
<evidence type="ECO:0000256" key="4">
    <source>
        <dbReference type="ARBA" id="ARBA00022737"/>
    </source>
</evidence>
<keyword evidence="2 7" id="KW-0853">WD repeat</keyword>
<dbReference type="InterPro" id="IPR036322">
    <property type="entry name" value="WD40_repeat_dom_sf"/>
</dbReference>
<dbReference type="FunFam" id="1.20.960.50:FF:000001">
    <property type="entry name" value="Cleavage stimulation factor subunit 1"/>
    <property type="match status" value="1"/>
</dbReference>
<reference evidence="12" key="1">
    <citation type="submission" date="2024-02" db="UniProtKB">
        <authorList>
            <consortium name="WormBaseParasite"/>
        </authorList>
    </citation>
    <scope>IDENTIFICATION</scope>
</reference>
<feature type="repeat" description="WD" evidence="7">
    <location>
        <begin position="580"/>
        <end position="621"/>
    </location>
</feature>
<keyword evidence="5" id="KW-0539">Nucleus</keyword>
<dbReference type="FunFam" id="2.130.10.10:FF:000089">
    <property type="entry name" value="Cleavage stimulation factor subunit 1"/>
    <property type="match status" value="1"/>
</dbReference>
<evidence type="ECO:0000256" key="5">
    <source>
        <dbReference type="ARBA" id="ARBA00023242"/>
    </source>
</evidence>
<evidence type="ECO:0000256" key="7">
    <source>
        <dbReference type="PROSITE-ProRule" id="PRU00221"/>
    </source>
</evidence>
<evidence type="ECO:0000256" key="8">
    <source>
        <dbReference type="SAM" id="MobiDB-lite"/>
    </source>
</evidence>
<dbReference type="InterPro" id="IPR032028">
    <property type="entry name" value="CSTF1_dimer"/>
</dbReference>
<dbReference type="InterPro" id="IPR001680">
    <property type="entry name" value="WD40_rpt"/>
</dbReference>
<proteinExistence type="predicted"/>
<feature type="repeat" description="WD" evidence="7">
    <location>
        <begin position="714"/>
        <end position="745"/>
    </location>
</feature>
<evidence type="ECO:0000256" key="1">
    <source>
        <dbReference type="ARBA" id="ARBA00004123"/>
    </source>
</evidence>
<dbReference type="GO" id="GO:0031124">
    <property type="term" value="P:mRNA 3'-end processing"/>
    <property type="evidence" value="ECO:0007669"/>
    <property type="project" value="InterPro"/>
</dbReference>
<evidence type="ECO:0000256" key="2">
    <source>
        <dbReference type="ARBA" id="ARBA00022574"/>
    </source>
</evidence>
<keyword evidence="11" id="KW-1185">Reference proteome</keyword>
<evidence type="ECO:0000313" key="11">
    <source>
        <dbReference type="Proteomes" id="UP000035681"/>
    </source>
</evidence>
<dbReference type="GO" id="GO:0003723">
    <property type="term" value="F:RNA binding"/>
    <property type="evidence" value="ECO:0007669"/>
    <property type="project" value="TreeGrafter"/>
</dbReference>
<dbReference type="PROSITE" id="PS50082">
    <property type="entry name" value="WD_REPEATS_2"/>
    <property type="match status" value="5"/>
</dbReference>
<name>A0AAF5I247_STRER</name>
<feature type="region of interest" description="Disordered" evidence="8">
    <location>
        <begin position="208"/>
        <end position="274"/>
    </location>
</feature>
<organism evidence="11 12">
    <name type="scientific">Strongyloides stercoralis</name>
    <name type="common">Threadworm</name>
    <dbReference type="NCBI Taxonomy" id="6248"/>
    <lineage>
        <taxon>Eukaryota</taxon>
        <taxon>Metazoa</taxon>
        <taxon>Ecdysozoa</taxon>
        <taxon>Nematoda</taxon>
        <taxon>Chromadorea</taxon>
        <taxon>Rhabditida</taxon>
        <taxon>Tylenchina</taxon>
        <taxon>Panagrolaimomorpha</taxon>
        <taxon>Strongyloidoidea</taxon>
        <taxon>Strongyloididae</taxon>
        <taxon>Strongyloides</taxon>
    </lineage>
</organism>
<dbReference type="Pfam" id="PF00400">
    <property type="entry name" value="WD40"/>
    <property type="match status" value="3"/>
</dbReference>
<dbReference type="PROSITE" id="PS00678">
    <property type="entry name" value="WD_REPEATS_1"/>
    <property type="match status" value="1"/>
</dbReference>
<dbReference type="InterPro" id="IPR024977">
    <property type="entry name" value="Apc4-like_WD40_dom"/>
</dbReference>
<dbReference type="InterPro" id="IPR020472">
    <property type="entry name" value="WD40_PAC1"/>
</dbReference>
<dbReference type="SUPFAM" id="SSF50978">
    <property type="entry name" value="WD40 repeat-like"/>
    <property type="match status" value="1"/>
</dbReference>
<feature type="domain" description="Anaphase-promoting complex subunit 4-like WD40" evidence="9">
    <location>
        <begin position="546"/>
        <end position="638"/>
    </location>
</feature>
<feature type="compositionally biased region" description="Polar residues" evidence="8">
    <location>
        <begin position="142"/>
        <end position="170"/>
    </location>
</feature>
<dbReference type="Gene3D" id="1.20.960.50">
    <property type="entry name" value="Cleavage stimulation factor subunit 1, dimerisation domain"/>
    <property type="match status" value="1"/>
</dbReference>
<feature type="repeat" description="WD" evidence="7">
    <location>
        <begin position="491"/>
        <end position="532"/>
    </location>
</feature>
<dbReference type="PRINTS" id="PR00320">
    <property type="entry name" value="GPROTEINBRPT"/>
</dbReference>
<evidence type="ECO:0000256" key="3">
    <source>
        <dbReference type="ARBA" id="ARBA00022664"/>
    </source>
</evidence>
<keyword evidence="4" id="KW-0677">Repeat</keyword>
<keyword evidence="3" id="KW-0507">mRNA processing</keyword>
<dbReference type="Pfam" id="PF16699">
    <property type="entry name" value="CSTF1_dimer"/>
    <property type="match status" value="1"/>
</dbReference>
<dbReference type="SMART" id="SM00320">
    <property type="entry name" value="WD40"/>
    <property type="match status" value="6"/>
</dbReference>
<dbReference type="Pfam" id="PF12894">
    <property type="entry name" value="ANAPC4_WD40"/>
    <property type="match status" value="1"/>
</dbReference>
<dbReference type="CDD" id="cd00200">
    <property type="entry name" value="WD40"/>
    <property type="match status" value="1"/>
</dbReference>
<dbReference type="InterPro" id="IPR015943">
    <property type="entry name" value="WD40/YVTN_repeat-like_dom_sf"/>
</dbReference>
<dbReference type="AlphaFoldDB" id="A0AAF5I247"/>
<feature type="repeat" description="WD" evidence="7">
    <location>
        <begin position="624"/>
        <end position="665"/>
    </location>
</feature>
<evidence type="ECO:0000313" key="12">
    <source>
        <dbReference type="WBParaSite" id="TCONS_00010700.p1"/>
    </source>
</evidence>
<evidence type="ECO:0000256" key="6">
    <source>
        <dbReference type="ARBA" id="ARBA00029851"/>
    </source>
</evidence>
<accession>A0AAF5I247</accession>
<comment type="subcellular location">
    <subcellularLocation>
        <location evidence="1">Nucleus</location>
    </subcellularLocation>
</comment>
<feature type="compositionally biased region" description="Polar residues" evidence="8">
    <location>
        <begin position="224"/>
        <end position="234"/>
    </location>
</feature>
<dbReference type="WBParaSite" id="TCONS_00010700.p1">
    <property type="protein sequence ID" value="TCONS_00010700.p1"/>
    <property type="gene ID" value="XLOC_004196"/>
</dbReference>
<dbReference type="InterPro" id="IPR019775">
    <property type="entry name" value="WD40_repeat_CS"/>
</dbReference>
<dbReference type="PANTHER" id="PTHR44133:SF2">
    <property type="entry name" value="CLEAVAGE STIMULATION FACTOR SUBUNIT 1"/>
    <property type="match status" value="1"/>
</dbReference>
<sequence length="759" mass="85473">MEKDCDDDYFIIPSVCTYREFLDDSFNDSLGDKFFEKMRLEMKENELKMQKKQSLFNTKPPVTEVNNVEKENAGEILSKRKSSSIKPVTKQSVVGSARLLSAFGKTSLKSEVSITKTKVELPSRRSARLAQPYVEENKGDSKQLSQPMLPSMQSRGRSLGPSINKTNSTCSNDLRSNNRRISSLLSGPASTKPINVAVAPKMPILSARAKRAASEPPKPDRSSRTVYNLRQNIQKPDKYEPPVINRAPSSIRRSVSREPIRISQRRANSVGPSDRRPFLPSQIISAPPSHVNSTPKKVGVVTKERIMAMDLLILVKSTLNQVLLVFICHIMKVDIKDRDTLYRLIIEQLLYDGYQQVANNLFQTIGNTGKLPPPCNKLFKVVQHSLHDGELNDEVNFDEEMEDDEYYQGYPGLDLEYDADVPVSSPEPSLYETIFLTTHKGPSRAVAFSEDGKLAATGSQDCTIKIIDIDKVVMKESGNSEFDANPVIRTLYDHSDEVTCLAFHPKQQLLVSGSSDKTLKFFDYAKSAVRRAMRSITEVERLNAISFHPSGDYIAVGTENKVLRLYSTETQQCWVSSQPLDQHMAAIKTIDYTCTGTLLATGSSDGDIKIWDGVSGRCIETFQKAHDGDEICSVQFTKNGKYILSSGFDSVVKLWELSTNRCLNVYHAPGFSSQRLSVNAEFNHTEDFILFPDEKSCNLNSWDSRTTEKKKFLPLGHTAPVRKMKHAPNMAMLITCSDDSRVRFWYKKYKTKQYNQEHI</sequence>
<feature type="domain" description="Cleavage stimulation factor subunit 1 dimerisation" evidence="10">
    <location>
        <begin position="335"/>
        <end position="387"/>
    </location>
</feature>
<dbReference type="InterPro" id="IPR044633">
    <property type="entry name" value="CstF1-like"/>
</dbReference>
<dbReference type="PROSITE" id="PS50294">
    <property type="entry name" value="WD_REPEATS_REGION"/>
    <property type="match status" value="4"/>
</dbReference>